<feature type="signal peptide" evidence="1">
    <location>
        <begin position="1"/>
        <end position="18"/>
    </location>
</feature>
<gene>
    <name evidence="3" type="ORF">GJ691_07895</name>
</gene>
<dbReference type="EMBL" id="WKJH01000005">
    <property type="protein sequence ID" value="MRX64090.1"/>
    <property type="molecule type" value="Genomic_DNA"/>
</dbReference>
<reference evidence="3 4" key="1">
    <citation type="submission" date="2019-11" db="EMBL/GenBank/DDBJ databases">
        <title>Maribacter lutea sp. nov., a marine bacterium isolated from intertidal sand.</title>
        <authorList>
            <person name="Liu A."/>
        </authorList>
    </citation>
    <scope>NUCLEOTIDE SEQUENCE [LARGE SCALE GENOMIC DNA]</scope>
    <source>
        <strain evidence="3 4">RZ05</strain>
    </source>
</reference>
<protein>
    <submittedName>
        <fullName evidence="3">DUF2147 domain-containing protein</fullName>
    </submittedName>
</protein>
<feature type="domain" description="DUF2147" evidence="2">
    <location>
        <begin position="23"/>
        <end position="137"/>
    </location>
</feature>
<dbReference type="AlphaFoldDB" id="A0A6I2MNL6"/>
<feature type="chain" id="PRO_5026352861" evidence="1">
    <location>
        <begin position="19"/>
        <end position="139"/>
    </location>
</feature>
<keyword evidence="4" id="KW-1185">Reference proteome</keyword>
<evidence type="ECO:0000313" key="4">
    <source>
        <dbReference type="Proteomes" id="UP000443153"/>
    </source>
</evidence>
<dbReference type="OrthoDB" id="9814399at2"/>
<dbReference type="Gene3D" id="2.40.128.520">
    <property type="match status" value="1"/>
</dbReference>
<name>A0A6I2MNL6_9FLAO</name>
<dbReference type="PANTHER" id="PTHR36919">
    <property type="entry name" value="BLR1215 PROTEIN"/>
    <property type="match status" value="1"/>
</dbReference>
<proteinExistence type="predicted"/>
<dbReference type="Pfam" id="PF09917">
    <property type="entry name" value="DUF2147"/>
    <property type="match status" value="1"/>
</dbReference>
<evidence type="ECO:0000259" key="2">
    <source>
        <dbReference type="Pfam" id="PF09917"/>
    </source>
</evidence>
<keyword evidence="1" id="KW-0732">Signal</keyword>
<dbReference type="PANTHER" id="PTHR36919:SF3">
    <property type="entry name" value="BLL5882 PROTEIN"/>
    <property type="match status" value="1"/>
</dbReference>
<evidence type="ECO:0000313" key="3">
    <source>
        <dbReference type="EMBL" id="MRX64090.1"/>
    </source>
</evidence>
<dbReference type="Proteomes" id="UP000443153">
    <property type="component" value="Unassembled WGS sequence"/>
</dbReference>
<dbReference type="InterPro" id="IPR019223">
    <property type="entry name" value="DUF2147"/>
</dbReference>
<comment type="caution">
    <text evidence="3">The sequence shown here is derived from an EMBL/GenBank/DDBJ whole genome shotgun (WGS) entry which is preliminary data.</text>
</comment>
<sequence length="139" mass="16021">MKYLFTLCIMTLSFVSYGQSITGQWETYDDETKEKKAIIEIYKTDNLYFAKIVKSFKSDKNAVCDNCKGTKKGKPISGLVIIENIKKDDDEFNGGTILDPENGKIYKCYLELVNKNKLKVRGFLGVSLFGRTQYWIRKE</sequence>
<evidence type="ECO:0000256" key="1">
    <source>
        <dbReference type="SAM" id="SignalP"/>
    </source>
</evidence>
<dbReference type="RefSeq" id="WP_154365593.1">
    <property type="nucleotide sequence ID" value="NZ_WKJH01000005.1"/>
</dbReference>
<accession>A0A6I2MNL6</accession>
<organism evidence="3 4">
    <name type="scientific">Maribacter luteus</name>
    <dbReference type="NCBI Taxonomy" id="2594478"/>
    <lineage>
        <taxon>Bacteria</taxon>
        <taxon>Pseudomonadati</taxon>
        <taxon>Bacteroidota</taxon>
        <taxon>Flavobacteriia</taxon>
        <taxon>Flavobacteriales</taxon>
        <taxon>Flavobacteriaceae</taxon>
        <taxon>Maribacter</taxon>
    </lineage>
</organism>